<keyword evidence="21" id="KW-1185">Reference proteome</keyword>
<dbReference type="PROSITE" id="PS51198">
    <property type="entry name" value="UVRD_HELICASE_ATP_BIND"/>
    <property type="match status" value="1"/>
</dbReference>
<evidence type="ECO:0000256" key="17">
    <source>
        <dbReference type="SAM" id="MobiDB-lite"/>
    </source>
</evidence>
<comment type="function">
    <text evidence="15">A helicase/nuclease that prepares dsDNA breaks (DSB) for recombinational DNA repair. Binds to DSBs and unwinds DNA via a highly rapid and processive ATP-dependent bidirectional helicase activity. Unwinds dsDNA until it encounters a Chi (crossover hotspot instigator) sequence from the 3' direction. Cuts ssDNA a few nucleotides 3' to the Chi site. The properties and activities of the enzyme are changed at Chi. The Chi-altered holoenzyme produces a long 3'-ssDNA overhang and facilitates RecA-binding to the ssDNA for homologous DNA recombination and repair. Holoenzyme degrades any linearized DNA that is unable to undergo homologous recombination. In the holoenzyme this subunit contributes ATPase, 3'-5' helicase, exonuclease activity and loads RecA onto ssDNA.</text>
</comment>
<evidence type="ECO:0000256" key="3">
    <source>
        <dbReference type="ARBA" id="ARBA00022741"/>
    </source>
</evidence>
<keyword evidence="3 15" id="KW-0547">Nucleotide-binding</keyword>
<comment type="catalytic activity">
    <reaction evidence="15">
        <text>Exonucleolytic cleavage (in the presence of ATP) in either 5'- to 3'- or 3'- to 5'-direction to yield 5'-phosphooligonucleotides.</text>
        <dbReference type="EC" id="3.1.11.5"/>
    </reaction>
</comment>
<evidence type="ECO:0000256" key="9">
    <source>
        <dbReference type="ARBA" id="ARBA00022842"/>
    </source>
</evidence>
<dbReference type="GO" id="GO:0005829">
    <property type="term" value="C:cytosol"/>
    <property type="evidence" value="ECO:0007669"/>
    <property type="project" value="TreeGrafter"/>
</dbReference>
<comment type="catalytic activity">
    <reaction evidence="13 15">
        <text>Couples ATP hydrolysis with the unwinding of duplex DNA by translocating in the 3'-5' direction.</text>
        <dbReference type="EC" id="5.6.2.4"/>
    </reaction>
</comment>
<feature type="binding site" evidence="15">
    <location>
        <position position="1075"/>
    </location>
    <ligand>
        <name>Mg(2+)</name>
        <dbReference type="ChEBI" id="CHEBI:18420"/>
    </ligand>
</feature>
<dbReference type="GO" id="GO:0009338">
    <property type="term" value="C:exodeoxyribonuclease V complex"/>
    <property type="evidence" value="ECO:0007669"/>
    <property type="project" value="TreeGrafter"/>
</dbReference>
<keyword evidence="9 15" id="KW-0460">Magnesium</keyword>
<dbReference type="SUPFAM" id="SSF52980">
    <property type="entry name" value="Restriction endonuclease-like"/>
    <property type="match status" value="1"/>
</dbReference>
<dbReference type="Gene3D" id="1.10.486.10">
    <property type="entry name" value="PCRA, domain 4"/>
    <property type="match status" value="1"/>
</dbReference>
<dbReference type="PATRIC" id="fig|742823.3.peg.988"/>
<dbReference type="GO" id="GO:0000724">
    <property type="term" value="P:double-strand break repair via homologous recombination"/>
    <property type="evidence" value="ECO:0007669"/>
    <property type="project" value="UniProtKB-UniRule"/>
</dbReference>
<reference evidence="20 21" key="1">
    <citation type="submission" date="2012-05" db="EMBL/GenBank/DDBJ databases">
        <title>The Genome Sequence of Sutterella wadsworthensis 2_1_59BFAA.</title>
        <authorList>
            <consortium name="The Broad Institute Genome Sequencing Platform"/>
            <person name="Earl A."/>
            <person name="Ward D."/>
            <person name="Feldgarden M."/>
            <person name="Gevers D."/>
            <person name="Daigneault M."/>
            <person name="Strauss J."/>
            <person name="Allen-Vercoe E."/>
            <person name="Walker B."/>
            <person name="Young S.K."/>
            <person name="Zeng Q."/>
            <person name="Gargeya S."/>
            <person name="Fitzgerald M."/>
            <person name="Haas B."/>
            <person name="Abouelleil A."/>
            <person name="Alvarado L."/>
            <person name="Arachchi H.M."/>
            <person name="Berlin A.M."/>
            <person name="Chapman S.B."/>
            <person name="Goldberg J."/>
            <person name="Griggs A."/>
            <person name="Gujja S."/>
            <person name="Hansen M."/>
            <person name="Howarth C."/>
            <person name="Imamovic A."/>
            <person name="Larimer J."/>
            <person name="McCowen C."/>
            <person name="Montmayeur A."/>
            <person name="Murphy C."/>
            <person name="Neiman D."/>
            <person name="Pearson M."/>
            <person name="Priest M."/>
            <person name="Roberts A."/>
            <person name="Saif S."/>
            <person name="Shea T."/>
            <person name="Sisk P."/>
            <person name="Sykes S."/>
            <person name="Wortman J."/>
            <person name="Nusbaum C."/>
            <person name="Birren B."/>
        </authorList>
    </citation>
    <scope>NUCLEOTIDE SEQUENCE [LARGE SCALE GENOMIC DNA]</scope>
    <source>
        <strain evidence="20 21">2_1_59BFAA</strain>
    </source>
</reference>
<dbReference type="GO" id="GO:0043138">
    <property type="term" value="F:3'-5' DNA helicase activity"/>
    <property type="evidence" value="ECO:0007669"/>
    <property type="project" value="UniProtKB-UniRule"/>
</dbReference>
<dbReference type="InterPro" id="IPR014016">
    <property type="entry name" value="UvrD-like_ATP-bd"/>
</dbReference>
<dbReference type="EMBL" id="ADMG01000027">
    <property type="protein sequence ID" value="EKB31393.1"/>
    <property type="molecule type" value="Genomic_DNA"/>
</dbReference>
<evidence type="ECO:0000256" key="13">
    <source>
        <dbReference type="ARBA" id="ARBA00034617"/>
    </source>
</evidence>
<evidence type="ECO:0000256" key="16">
    <source>
        <dbReference type="PROSITE-ProRule" id="PRU00560"/>
    </source>
</evidence>
<comment type="similarity">
    <text evidence="15">Belongs to the helicase family. UvrD subfamily.</text>
</comment>
<keyword evidence="1 15" id="KW-0540">Nuclease</keyword>
<dbReference type="RefSeq" id="WP_005434738.1">
    <property type="nucleotide sequence ID" value="NZ_JH815515.1"/>
</dbReference>
<dbReference type="Gene3D" id="3.40.50.300">
    <property type="entry name" value="P-loop containing nucleotide triphosphate hydrolases"/>
    <property type="match status" value="3"/>
</dbReference>
<keyword evidence="11 15" id="KW-0234">DNA repair</keyword>
<evidence type="ECO:0000313" key="21">
    <source>
        <dbReference type="Proteomes" id="UP000005835"/>
    </source>
</evidence>
<dbReference type="PANTHER" id="PTHR11070:SF23">
    <property type="entry name" value="RECBCD ENZYME SUBUNIT RECB"/>
    <property type="match status" value="1"/>
</dbReference>
<organism evidence="20 21">
    <name type="scientific">Sutterella wadsworthensis 2_1_59BFAA</name>
    <dbReference type="NCBI Taxonomy" id="742823"/>
    <lineage>
        <taxon>Bacteria</taxon>
        <taxon>Pseudomonadati</taxon>
        <taxon>Pseudomonadota</taxon>
        <taxon>Betaproteobacteria</taxon>
        <taxon>Burkholderiales</taxon>
        <taxon>Sutterellaceae</taxon>
        <taxon>Sutterella</taxon>
    </lineage>
</organism>
<dbReference type="InterPro" id="IPR011604">
    <property type="entry name" value="PDDEXK-like_dom_sf"/>
</dbReference>
<feature type="region of interest" description="Nuclease activity, interacts with RecD and RecA" evidence="15">
    <location>
        <begin position="904"/>
        <end position="1195"/>
    </location>
</feature>
<dbReference type="GO" id="GO:0005524">
    <property type="term" value="F:ATP binding"/>
    <property type="evidence" value="ECO:0007669"/>
    <property type="project" value="UniProtKB-UniRule"/>
</dbReference>
<feature type="region of interest" description="DNA-binding and helicase activity, interacts with RecC" evidence="15">
    <location>
        <begin position="1"/>
        <end position="876"/>
    </location>
</feature>
<evidence type="ECO:0000256" key="10">
    <source>
        <dbReference type="ARBA" id="ARBA00023125"/>
    </source>
</evidence>
<dbReference type="InterPro" id="IPR000212">
    <property type="entry name" value="DNA_helicase_UvrD/REP"/>
</dbReference>
<dbReference type="EC" id="3.1.11.5" evidence="15"/>
<dbReference type="GO" id="GO:0016887">
    <property type="term" value="F:ATP hydrolysis activity"/>
    <property type="evidence" value="ECO:0007669"/>
    <property type="project" value="RHEA"/>
</dbReference>
<feature type="domain" description="UvrD-like helicase ATP-binding" evidence="18">
    <location>
        <begin position="77"/>
        <end position="425"/>
    </location>
</feature>
<evidence type="ECO:0000256" key="12">
    <source>
        <dbReference type="ARBA" id="ARBA00023235"/>
    </source>
</evidence>
<name>K1JXQ2_9BURK</name>
<feature type="domain" description="UvrD-like helicase C-terminal" evidence="19">
    <location>
        <begin position="496"/>
        <end position="745"/>
    </location>
</feature>
<accession>K1JXQ2</accession>
<comment type="catalytic activity">
    <reaction evidence="14 15">
        <text>ATP + H2O = ADP + phosphate + H(+)</text>
        <dbReference type="Rhea" id="RHEA:13065"/>
        <dbReference type="ChEBI" id="CHEBI:15377"/>
        <dbReference type="ChEBI" id="CHEBI:15378"/>
        <dbReference type="ChEBI" id="CHEBI:30616"/>
        <dbReference type="ChEBI" id="CHEBI:43474"/>
        <dbReference type="ChEBI" id="CHEBI:456216"/>
        <dbReference type="EC" id="5.6.2.4"/>
    </reaction>
</comment>
<sequence length="1195" mass="132959">MTKDTNSRFEAVPPLSELNDGDAAAACDAVPEYCDDVPSCADVEDCAAAQESCVPDDFFDDAPASEPEHEESLAVKSADSDGFVVEKADLTVPTLLEASAGTGKTFSIKHLVLRLIVEQEIPINSLLVVTFTKAATAELKSRIREHLAETHSYLTGIYAAEDVDPLVVRQVEIWRGMSISDEDAVKRLRESLARFDDSAINTIHGFCQKMLSEHVFTSAGNFDTELSDDDAALRDEVTESFLRRELDACTSADERRLLMQGDDWAEKLRTLAGLPEDLAKRVIPDDVEPLPREWLERFIGTAPAALRALKRARRLATYDDLLAEMWLTLRDDATGAFVAGIRNTYRGVLIDEFQDTDPVQFAIFRKLFLEIPKSERSADKPRALFFVGDPKQAIYSFRSADLDTYMRARKLISRHSRLGRNFRSCPKLVEAVNRFFSIAGPDAFLRHDLAYKPVDAKVDRTGLFLLDEDGIWREADVFEIWYTEEGLEGKDAMNVATARSVADDIARLITLGRDGRAAIAAGPDDHVIGSVVIEVEDGETKKPVAKTIALRAVEARDIAILVQKRGHVDNVKRALARRGVRVVMKSNDDVFRTEEAHDMLCLLHAFAEPGVERVLTALRATRLMAATLSELCDQDEQARSDLRERLEAGVARWRRAGAAAALSAFIDEEHLAERLLPVEGGEQRLTNYAHIIELLNEAGRKYATPAGLLSWFESARAQKGGETRNLRLASDANLVTVETIHSSKGLQYPIVYLPSAESMAVMKGEKRSVFKQSDASGMELSITHGEVQESDALKVKRKEELVRLAYVAMTRAACRLVLVVPQNRTSTGWHGNYRKNAYFMALTGSLEPDRDIVLDSFRELGSLPGVRCVEIETLLTETADDITVAPPALDTDLGVDHAKPILPKWRVSSFSSINRSVTDDEVAWFGPKQSAGPLEGILAFPRGTKAGDAMHGMLEIADFPAVAPDTPEADALRRSIARSRIEQFLSFPDEASLDKAVGEAARMIYDVVNAEILPGIRLRDVKMTERASEMPFLLRMRDGLSASDLKDTLERFGDMYAIPNLSDDDLSGFLTGFIDLAFGAKGRFWILDWKSNAITRFVRTQADFTQHVMSDEMRVHRYRLQYLIYLVALRRFLKARLGRDYDDSLLGGACYVFLRGVSADARRGPEGIQGVVYDPVGAERIARLDELFLPEWEQK</sequence>
<keyword evidence="5 15" id="KW-0378">Hydrolase</keyword>
<feature type="binding site" evidence="15">
    <location>
        <position position="1088"/>
    </location>
    <ligand>
        <name>Mg(2+)</name>
        <dbReference type="ChEBI" id="CHEBI:18420"/>
    </ligand>
</feature>
<dbReference type="Proteomes" id="UP000005835">
    <property type="component" value="Unassembled WGS sequence"/>
</dbReference>
<comment type="caution">
    <text evidence="20">The sequence shown here is derived from an EMBL/GenBank/DDBJ whole genome shotgun (WGS) entry which is preliminary data.</text>
</comment>
<keyword evidence="2 15" id="KW-0479">Metal-binding</keyword>
<dbReference type="Pfam" id="PF13361">
    <property type="entry name" value="UvrD_C"/>
    <property type="match status" value="1"/>
</dbReference>
<keyword evidence="4 15" id="KW-0227">DNA damage</keyword>
<evidence type="ECO:0000256" key="14">
    <source>
        <dbReference type="ARBA" id="ARBA00048988"/>
    </source>
</evidence>
<dbReference type="SUPFAM" id="SSF52540">
    <property type="entry name" value="P-loop containing nucleoside triphosphate hydrolases"/>
    <property type="match status" value="1"/>
</dbReference>
<dbReference type="AlphaFoldDB" id="K1JXQ2"/>
<dbReference type="Gene3D" id="3.90.320.10">
    <property type="match status" value="1"/>
</dbReference>
<dbReference type="EC" id="5.6.2.4" evidence="15"/>
<dbReference type="GO" id="GO:0008854">
    <property type="term" value="F:exodeoxyribonuclease V activity"/>
    <property type="evidence" value="ECO:0007669"/>
    <property type="project" value="UniProtKB-EC"/>
</dbReference>
<proteinExistence type="inferred from homology"/>
<dbReference type="InterPro" id="IPR014017">
    <property type="entry name" value="DNA_helicase_UvrD-like_C"/>
</dbReference>
<keyword evidence="6 15" id="KW-0347">Helicase</keyword>
<dbReference type="Pfam" id="PF00580">
    <property type="entry name" value="UvrD-helicase"/>
    <property type="match status" value="1"/>
</dbReference>
<evidence type="ECO:0000313" key="20">
    <source>
        <dbReference type="EMBL" id="EKB31393.1"/>
    </source>
</evidence>
<evidence type="ECO:0000256" key="5">
    <source>
        <dbReference type="ARBA" id="ARBA00022801"/>
    </source>
</evidence>
<dbReference type="InterPro" id="IPR004586">
    <property type="entry name" value="RecB"/>
</dbReference>
<comment type="miscellaneous">
    <text evidence="15">In the RecBCD complex, RecB has a slow 3'-5' helicase, an exonuclease activity and loads RecA onto ssDNA, RecD has a fast 5'-3' helicase activity, while RecC stimulates the ATPase and processivity of the RecB helicase and contributes to recognition of the Chi site.</text>
</comment>
<evidence type="ECO:0000259" key="18">
    <source>
        <dbReference type="PROSITE" id="PS51198"/>
    </source>
</evidence>
<dbReference type="CDD" id="cd22352">
    <property type="entry name" value="RecB_C-like"/>
    <property type="match status" value="1"/>
</dbReference>
<keyword evidence="12 15" id="KW-0413">Isomerase</keyword>
<dbReference type="GO" id="GO:0000287">
    <property type="term" value="F:magnesium ion binding"/>
    <property type="evidence" value="ECO:0007669"/>
    <property type="project" value="UniProtKB-UniRule"/>
</dbReference>
<keyword evidence="8 15" id="KW-0067">ATP-binding</keyword>
<dbReference type="InterPro" id="IPR027417">
    <property type="entry name" value="P-loop_NTPase"/>
</dbReference>
<evidence type="ECO:0000259" key="19">
    <source>
        <dbReference type="PROSITE" id="PS51217"/>
    </source>
</evidence>
<evidence type="ECO:0000256" key="11">
    <source>
        <dbReference type="ARBA" id="ARBA00023204"/>
    </source>
</evidence>
<dbReference type="HAMAP" id="MF_01485">
    <property type="entry name" value="RecB"/>
    <property type="match status" value="1"/>
</dbReference>
<dbReference type="PANTHER" id="PTHR11070">
    <property type="entry name" value="UVRD / RECB / PCRA DNA HELICASE FAMILY MEMBER"/>
    <property type="match status" value="1"/>
</dbReference>
<evidence type="ECO:0000256" key="8">
    <source>
        <dbReference type="ARBA" id="ARBA00022840"/>
    </source>
</evidence>
<comment type="cofactor">
    <cofactor evidence="15">
        <name>Mg(2+)</name>
        <dbReference type="ChEBI" id="CHEBI:18420"/>
    </cofactor>
    <text evidence="15">Binds 1 Mg(2+) ion per subunit.</text>
</comment>
<dbReference type="STRING" id="742823.HMPREF9465_01004"/>
<dbReference type="HOGENOM" id="CLU_001114_6_0_4"/>
<comment type="subunit">
    <text evidence="15">Heterotrimer of RecB, RecC and RecD. All subunits contribute to DNA-binding. Interacts with RecA.</text>
</comment>
<gene>
    <name evidence="15" type="primary">recB</name>
    <name evidence="20" type="ORF">HMPREF9465_01004</name>
</gene>
<dbReference type="InterPro" id="IPR011335">
    <property type="entry name" value="Restrct_endonuc-II-like"/>
</dbReference>
<protein>
    <recommendedName>
        <fullName evidence="15">RecBCD enzyme subunit RecB</fullName>
        <ecNumber evidence="15">3.1.11.5</ecNumber>
        <ecNumber evidence="15">5.6.2.4</ecNumber>
    </recommendedName>
    <alternativeName>
        <fullName evidence="15">DNA 3'-5' helicase subunit RecB</fullName>
    </alternativeName>
    <alternativeName>
        <fullName evidence="15">Exonuclease V subunit RecB</fullName>
        <shortName evidence="15">ExoV subunit RecB</shortName>
    </alternativeName>
    <alternativeName>
        <fullName evidence="15">Helicase/nuclease RecBCD subunit RecB</fullName>
    </alternativeName>
</protein>
<evidence type="ECO:0000256" key="15">
    <source>
        <dbReference type="HAMAP-Rule" id="MF_01485"/>
    </source>
</evidence>
<evidence type="ECO:0000256" key="7">
    <source>
        <dbReference type="ARBA" id="ARBA00022839"/>
    </source>
</evidence>
<dbReference type="eggNOG" id="COG1074">
    <property type="taxonomic scope" value="Bacteria"/>
</dbReference>
<evidence type="ECO:0000256" key="4">
    <source>
        <dbReference type="ARBA" id="ARBA00022763"/>
    </source>
</evidence>
<evidence type="ECO:0000256" key="1">
    <source>
        <dbReference type="ARBA" id="ARBA00022722"/>
    </source>
</evidence>
<comment type="domain">
    <text evidence="15">The N-terminal DNA-binding domain is a ssDNA-dependent ATPase and has ATP-dependent 3'-5' helicase function. This domain interacts with RecC.</text>
</comment>
<dbReference type="Gene3D" id="1.10.3170.10">
    <property type="entry name" value="Recbcd, chain B, domain 2"/>
    <property type="match status" value="1"/>
</dbReference>
<evidence type="ECO:0000256" key="2">
    <source>
        <dbReference type="ARBA" id="ARBA00022723"/>
    </source>
</evidence>
<evidence type="ECO:0000256" key="6">
    <source>
        <dbReference type="ARBA" id="ARBA00022806"/>
    </source>
</evidence>
<feature type="binding site" evidence="16">
    <location>
        <begin position="98"/>
        <end position="105"/>
    </location>
    <ligand>
        <name>ATP</name>
        <dbReference type="ChEBI" id="CHEBI:30616"/>
    </ligand>
</feature>
<feature type="region of interest" description="Disordered" evidence="17">
    <location>
        <begin position="57"/>
        <end position="77"/>
    </location>
</feature>
<keyword evidence="10 15" id="KW-0238">DNA-binding</keyword>
<dbReference type="PROSITE" id="PS51217">
    <property type="entry name" value="UVRD_HELICASE_CTER"/>
    <property type="match status" value="1"/>
</dbReference>
<dbReference type="GO" id="GO:0003677">
    <property type="term" value="F:DNA binding"/>
    <property type="evidence" value="ECO:0007669"/>
    <property type="project" value="UniProtKB-UniRule"/>
</dbReference>
<keyword evidence="7 15" id="KW-0269">Exonuclease</keyword>
<feature type="active site" description="For nuclease activity" evidence="15">
    <location>
        <position position="1088"/>
    </location>
</feature>
<feature type="binding site" evidence="15">
    <location>
        <position position="951"/>
    </location>
    <ligand>
        <name>Mg(2+)</name>
        <dbReference type="ChEBI" id="CHEBI:18420"/>
    </ligand>
</feature>
<comment type="domain">
    <text evidence="15">The C-terminal domain has nuclease activity and interacts with RecD. It interacts with RecA, facilitating its loading onto ssDNA.</text>
</comment>